<comment type="subcellular location">
    <subcellularLocation>
        <location evidence="1">Endoplasmic reticulum membrane</location>
    </subcellularLocation>
</comment>
<dbReference type="OMA" id="WTPPMRS"/>
<evidence type="ECO:0000313" key="8">
    <source>
        <dbReference type="EMBL" id="CDO99074.1"/>
    </source>
</evidence>
<keyword evidence="3" id="KW-0812">Transmembrane</keyword>
<dbReference type="PhylomeDB" id="A0A068TSZ2"/>
<dbReference type="AlphaFoldDB" id="A0A068TSZ2"/>
<dbReference type="STRING" id="49390.A0A068TSZ2"/>
<dbReference type="OrthoDB" id="347124at2759"/>
<dbReference type="EMBL" id="HG739087">
    <property type="protein sequence ID" value="CDO99074.1"/>
    <property type="molecule type" value="Genomic_DNA"/>
</dbReference>
<dbReference type="PANTHER" id="PTHR10868">
    <property type="entry name" value="SIGMA 1-TYPE OPIOID RECEPTOR-RELATED"/>
    <property type="match status" value="1"/>
</dbReference>
<feature type="region of interest" description="Disordered" evidence="7">
    <location>
        <begin position="1"/>
        <end position="31"/>
    </location>
</feature>
<reference evidence="9" key="1">
    <citation type="journal article" date="2014" name="Science">
        <title>The coffee genome provides insight into the convergent evolution of caffeine biosynthesis.</title>
        <authorList>
            <person name="Denoeud F."/>
            <person name="Carretero-Paulet L."/>
            <person name="Dereeper A."/>
            <person name="Droc G."/>
            <person name="Guyot R."/>
            <person name="Pietrella M."/>
            <person name="Zheng C."/>
            <person name="Alberti A."/>
            <person name="Anthony F."/>
            <person name="Aprea G."/>
            <person name="Aury J.M."/>
            <person name="Bento P."/>
            <person name="Bernard M."/>
            <person name="Bocs S."/>
            <person name="Campa C."/>
            <person name="Cenci A."/>
            <person name="Combes M.C."/>
            <person name="Crouzillat D."/>
            <person name="Da Silva C."/>
            <person name="Daddiego L."/>
            <person name="De Bellis F."/>
            <person name="Dussert S."/>
            <person name="Garsmeur O."/>
            <person name="Gayraud T."/>
            <person name="Guignon V."/>
            <person name="Jahn K."/>
            <person name="Jamilloux V."/>
            <person name="Joet T."/>
            <person name="Labadie K."/>
            <person name="Lan T."/>
            <person name="Leclercq J."/>
            <person name="Lepelley M."/>
            <person name="Leroy T."/>
            <person name="Li L.T."/>
            <person name="Librado P."/>
            <person name="Lopez L."/>
            <person name="Munoz A."/>
            <person name="Noel B."/>
            <person name="Pallavicini A."/>
            <person name="Perrotta G."/>
            <person name="Poncet V."/>
            <person name="Pot D."/>
            <person name="Priyono X."/>
            <person name="Rigoreau M."/>
            <person name="Rouard M."/>
            <person name="Rozas J."/>
            <person name="Tranchant-Dubreuil C."/>
            <person name="VanBuren R."/>
            <person name="Zhang Q."/>
            <person name="Andrade A.C."/>
            <person name="Argout X."/>
            <person name="Bertrand B."/>
            <person name="de Kochko A."/>
            <person name="Graziosi G."/>
            <person name="Henry R.J."/>
            <person name="Jayarama X."/>
            <person name="Ming R."/>
            <person name="Nagai C."/>
            <person name="Rounsley S."/>
            <person name="Sankoff D."/>
            <person name="Giuliano G."/>
            <person name="Albert V.A."/>
            <person name="Wincker P."/>
            <person name="Lashermes P."/>
        </authorList>
    </citation>
    <scope>NUCLEOTIDE SEQUENCE [LARGE SCALE GENOMIC DNA]</scope>
    <source>
        <strain evidence="9">cv. DH200-94</strain>
    </source>
</reference>
<proteinExistence type="inferred from homology"/>
<evidence type="ECO:0000256" key="3">
    <source>
        <dbReference type="ARBA" id="ARBA00022692"/>
    </source>
</evidence>
<protein>
    <submittedName>
        <fullName evidence="8">Uncharacterized protein</fullName>
    </submittedName>
</protein>
<sequence length="356" mass="40292">MKSVPLTPNSSTKSSTTATSSGTSMESESRDSYYFPGCRKDANCNCEMCIESMNATLDLMPQSNYRGSMTKRSISKPTLRRSPISFNTSTLSTPKSRTETVKMSPPLNSTARICFHDKLKRKEKHFRFGVSVIRLLWGLSLILAAEFGFSRVVSGILRPELSREKVRILGEKSLVSKDLNERLSFLKKELWGLVGKQISHYSYVGSPWKINQDGLILNSRNVLYKSLTEEVSVWGWPLQTAGLLTAEFSSRSFTILSGRVTEWTNGEVGYLIRNSNTSWVQGKWSASAVQLDPNTWILEYQQRPVIENSRLISAALHFLKFRLIRELKNVQQEFWLIFAFGKQYSGSTGQNLKIPT</sequence>
<accession>A0A068TSZ2</accession>
<keyword evidence="5" id="KW-1133">Transmembrane helix</keyword>
<gene>
    <name evidence="8" type="ORF">GSCOC_T00026094001</name>
</gene>
<dbReference type="InterPro" id="IPR006716">
    <property type="entry name" value="ERG2_sigma1_rcpt-like"/>
</dbReference>
<evidence type="ECO:0000256" key="4">
    <source>
        <dbReference type="ARBA" id="ARBA00022824"/>
    </source>
</evidence>
<dbReference type="PANTHER" id="PTHR10868:SF1">
    <property type="entry name" value="SIGMA NON-OPIOID INTRACELLULAR RECEPTOR 1"/>
    <property type="match status" value="1"/>
</dbReference>
<name>A0A068TSZ2_COFCA</name>
<evidence type="ECO:0000256" key="6">
    <source>
        <dbReference type="ARBA" id="ARBA00023136"/>
    </source>
</evidence>
<keyword evidence="4" id="KW-0256">Endoplasmic reticulum</keyword>
<evidence type="ECO:0000256" key="1">
    <source>
        <dbReference type="ARBA" id="ARBA00004586"/>
    </source>
</evidence>
<dbReference type="GO" id="GO:0005789">
    <property type="term" value="C:endoplasmic reticulum membrane"/>
    <property type="evidence" value="ECO:0007669"/>
    <property type="project" value="UniProtKB-SubCell"/>
</dbReference>
<evidence type="ECO:0000256" key="5">
    <source>
        <dbReference type="ARBA" id="ARBA00022989"/>
    </source>
</evidence>
<keyword evidence="9" id="KW-1185">Reference proteome</keyword>
<dbReference type="InParanoid" id="A0A068TSZ2"/>
<keyword evidence="6" id="KW-0472">Membrane</keyword>
<dbReference type="Proteomes" id="UP000295252">
    <property type="component" value="Chromosome V"/>
</dbReference>
<feature type="compositionally biased region" description="Low complexity" evidence="7">
    <location>
        <begin position="7"/>
        <end position="26"/>
    </location>
</feature>
<dbReference type="Pfam" id="PF04622">
    <property type="entry name" value="ERG2_Sigma1R"/>
    <property type="match status" value="1"/>
</dbReference>
<evidence type="ECO:0000256" key="7">
    <source>
        <dbReference type="SAM" id="MobiDB-lite"/>
    </source>
</evidence>
<evidence type="ECO:0000256" key="2">
    <source>
        <dbReference type="ARBA" id="ARBA00007141"/>
    </source>
</evidence>
<organism evidence="8 9">
    <name type="scientific">Coffea canephora</name>
    <name type="common">Robusta coffee</name>
    <dbReference type="NCBI Taxonomy" id="49390"/>
    <lineage>
        <taxon>Eukaryota</taxon>
        <taxon>Viridiplantae</taxon>
        <taxon>Streptophyta</taxon>
        <taxon>Embryophyta</taxon>
        <taxon>Tracheophyta</taxon>
        <taxon>Spermatophyta</taxon>
        <taxon>Magnoliopsida</taxon>
        <taxon>eudicotyledons</taxon>
        <taxon>Gunneridae</taxon>
        <taxon>Pentapetalae</taxon>
        <taxon>asterids</taxon>
        <taxon>lamiids</taxon>
        <taxon>Gentianales</taxon>
        <taxon>Rubiaceae</taxon>
        <taxon>Ixoroideae</taxon>
        <taxon>Gardenieae complex</taxon>
        <taxon>Bertiereae - Coffeeae clade</taxon>
        <taxon>Coffeeae</taxon>
        <taxon>Coffea</taxon>
    </lineage>
</organism>
<dbReference type="Gramene" id="CDO99074">
    <property type="protein sequence ID" value="CDO99074"/>
    <property type="gene ID" value="GSCOC_T00026094001"/>
</dbReference>
<evidence type="ECO:0000313" key="9">
    <source>
        <dbReference type="Proteomes" id="UP000295252"/>
    </source>
</evidence>
<comment type="similarity">
    <text evidence="2">Belongs to the ERG2 family.</text>
</comment>
<dbReference type="FunCoup" id="A0A068TSZ2">
    <property type="interactions" value="202"/>
</dbReference>